<sequence>MSSGARGGSLIVAASIGAVEALKDQLGVCRWNYALRSIQQRAKTSVQSILPPKSSSSSASGMVGNRMIRESEKIKRAEKAMKKVMDLSSWGPNIMEQHDDATLFEDLLSEYLKAMTLWEIEVGHLNEENELQMRSTTYLQERHTRQLKEKKSLINNLKFQFENFQIQHRVVNGQLNEERRALDELKSQLQNVERQHHVEVERLGEELRQRTNEVAELRAPRQTTRRRNRTNLFLKWLVIVAMLLQLIVEILSYTVGLVWPKWLALSITILSIFHTLYAEMSAFMEMGKKNGLSKKIFCLVRGSTRVSNTQANICASYLLVDIMEQHDDAAVFEDLLSEYFEAMILREIEVGRLNEENERQMSQLNEERRALEELKSQLQNVDRHHHVEVEHLEVAKDDDDIQSLSAISCVDNSTIREHVQCNQLLYEDTDEDLMEQHDNAALFEDLLSKYLEAVTLRETELNEEKRALDELKSQLQNVERQHHVEVERLDIMEQHNDASLFEDLLSEYFEAMTLREIEVGRLNEENERQMRSITGLLEQHTRQLEVEKSQINNLKFQFENFQIQHRVLAIVAMLLQLIVEIFSYTVGLVWSKWLALSITILSIFHSLYAEMFEPGGDFIRRRNCLLYDEENRLWIPMVFIFEMSLRVLNLFDCVAAFMEMGKKNCSFFGAFRIGVATI</sequence>
<name>A0AAV6Y4K8_9LAMI</name>
<evidence type="ECO:0000313" key="4">
    <source>
        <dbReference type="Proteomes" id="UP000826271"/>
    </source>
</evidence>
<dbReference type="EMBL" id="WHWC01000003">
    <property type="protein sequence ID" value="KAG8386250.1"/>
    <property type="molecule type" value="Genomic_DNA"/>
</dbReference>
<feature type="coiled-coil region" evidence="1">
    <location>
        <begin position="168"/>
        <end position="202"/>
    </location>
</feature>
<gene>
    <name evidence="3" type="ORF">BUALT_Bualt03G0129400</name>
</gene>
<keyword evidence="2" id="KW-0472">Membrane</keyword>
<accession>A0AAV6Y4K8</accession>
<comment type="caution">
    <text evidence="3">The sequence shown here is derived from an EMBL/GenBank/DDBJ whole genome shotgun (WGS) entry which is preliminary data.</text>
</comment>
<keyword evidence="4" id="KW-1185">Reference proteome</keyword>
<dbReference type="Proteomes" id="UP000826271">
    <property type="component" value="Unassembled WGS sequence"/>
</dbReference>
<feature type="coiled-coil region" evidence="1">
    <location>
        <begin position="523"/>
        <end position="557"/>
    </location>
</feature>
<feature type="coiled-coil region" evidence="1">
    <location>
        <begin position="454"/>
        <end position="488"/>
    </location>
</feature>
<evidence type="ECO:0000256" key="1">
    <source>
        <dbReference type="SAM" id="Coils"/>
    </source>
</evidence>
<reference evidence="3" key="1">
    <citation type="submission" date="2019-10" db="EMBL/GenBank/DDBJ databases">
        <authorList>
            <person name="Zhang R."/>
            <person name="Pan Y."/>
            <person name="Wang J."/>
            <person name="Ma R."/>
            <person name="Yu S."/>
        </authorList>
    </citation>
    <scope>NUCLEOTIDE SEQUENCE</scope>
    <source>
        <strain evidence="3">LA-IB0</strain>
        <tissue evidence="3">Leaf</tissue>
    </source>
</reference>
<feature type="transmembrane region" description="Helical" evidence="2">
    <location>
        <begin position="593"/>
        <end position="612"/>
    </location>
</feature>
<dbReference type="Pfam" id="PF12609">
    <property type="entry name" value="DUF3774"/>
    <property type="match status" value="1"/>
</dbReference>
<evidence type="ECO:0000256" key="2">
    <source>
        <dbReference type="SAM" id="Phobius"/>
    </source>
</evidence>
<protein>
    <submittedName>
        <fullName evidence="3">Uncharacterized protein</fullName>
    </submittedName>
</protein>
<keyword evidence="2" id="KW-1133">Transmembrane helix</keyword>
<feature type="transmembrane region" description="Helical" evidence="2">
    <location>
        <begin position="262"/>
        <end position="284"/>
    </location>
</feature>
<dbReference type="AlphaFoldDB" id="A0AAV6Y4K8"/>
<dbReference type="InterPro" id="IPR022251">
    <property type="entry name" value="DUF3774_wound-induced"/>
</dbReference>
<organism evidence="3 4">
    <name type="scientific">Buddleja alternifolia</name>
    <dbReference type="NCBI Taxonomy" id="168488"/>
    <lineage>
        <taxon>Eukaryota</taxon>
        <taxon>Viridiplantae</taxon>
        <taxon>Streptophyta</taxon>
        <taxon>Embryophyta</taxon>
        <taxon>Tracheophyta</taxon>
        <taxon>Spermatophyta</taxon>
        <taxon>Magnoliopsida</taxon>
        <taxon>eudicotyledons</taxon>
        <taxon>Gunneridae</taxon>
        <taxon>Pentapetalae</taxon>
        <taxon>asterids</taxon>
        <taxon>lamiids</taxon>
        <taxon>Lamiales</taxon>
        <taxon>Scrophulariaceae</taxon>
        <taxon>Buddlejeae</taxon>
        <taxon>Buddleja</taxon>
    </lineage>
</organism>
<evidence type="ECO:0000313" key="3">
    <source>
        <dbReference type="EMBL" id="KAG8386250.1"/>
    </source>
</evidence>
<keyword evidence="2" id="KW-0812">Transmembrane</keyword>
<proteinExistence type="predicted"/>
<feature type="transmembrane region" description="Helical" evidence="2">
    <location>
        <begin position="232"/>
        <end position="256"/>
    </location>
</feature>
<dbReference type="PANTHER" id="PTHR33090">
    <property type="entry name" value="DUF3774 DOMAIN PROTEIN-RELATED"/>
    <property type="match status" value="1"/>
</dbReference>
<keyword evidence="1" id="KW-0175">Coiled coil</keyword>
<feature type="transmembrane region" description="Helical" evidence="2">
    <location>
        <begin position="567"/>
        <end position="587"/>
    </location>
</feature>
<feature type="coiled-coil region" evidence="1">
    <location>
        <begin position="350"/>
        <end position="384"/>
    </location>
</feature>